<comment type="caution">
    <text evidence="2">The sequence shown here is derived from an EMBL/GenBank/DDBJ whole genome shotgun (WGS) entry which is preliminary data.</text>
</comment>
<gene>
    <name evidence="2" type="ORF">FB459_1921</name>
</gene>
<sequence length="201" mass="21542">MSDYSLPNSTYGSASDRGSDPVSDDASTQQVEQTEAPKKKATKAREFSEEQKQARAAAERERTQRRKLVAALDKYEDFRDMESAHLQLAATLLGCSADAKSVTIAAVMPPAGASSPSAVAELIDQLRADDPMDALVAAAGIAEDKPMLRGVWSLLGIFLPDLSERVPTGDNLHVGRDLARAAGRLSDDDLQTVQSVLSTLR</sequence>
<evidence type="ECO:0000313" key="2">
    <source>
        <dbReference type="EMBL" id="TQJ14460.1"/>
    </source>
</evidence>
<accession>A0A542EGL2</accession>
<evidence type="ECO:0000313" key="3">
    <source>
        <dbReference type="Proteomes" id="UP000320806"/>
    </source>
</evidence>
<protein>
    <submittedName>
        <fullName evidence="2">Uncharacterized protein</fullName>
    </submittedName>
</protein>
<keyword evidence="3" id="KW-1185">Reference proteome</keyword>
<dbReference type="RefSeq" id="WP_141928265.1">
    <property type="nucleotide sequence ID" value="NZ_BAABCI010000011.1"/>
</dbReference>
<dbReference type="EMBL" id="VFMO01000001">
    <property type="protein sequence ID" value="TQJ14460.1"/>
    <property type="molecule type" value="Genomic_DNA"/>
</dbReference>
<dbReference type="Proteomes" id="UP000320806">
    <property type="component" value="Unassembled WGS sequence"/>
</dbReference>
<dbReference type="AlphaFoldDB" id="A0A542EGL2"/>
<name>A0A542EGL2_9MICO</name>
<proteinExistence type="predicted"/>
<feature type="region of interest" description="Disordered" evidence="1">
    <location>
        <begin position="1"/>
        <end position="63"/>
    </location>
</feature>
<evidence type="ECO:0000256" key="1">
    <source>
        <dbReference type="SAM" id="MobiDB-lite"/>
    </source>
</evidence>
<reference evidence="2 3" key="1">
    <citation type="submission" date="2019-06" db="EMBL/GenBank/DDBJ databases">
        <title>Sequencing the genomes of 1000 actinobacteria strains.</title>
        <authorList>
            <person name="Klenk H.-P."/>
        </authorList>
    </citation>
    <scope>NUCLEOTIDE SEQUENCE [LARGE SCALE GENOMIC DNA]</scope>
    <source>
        <strain evidence="2 3">DSM 19828</strain>
    </source>
</reference>
<organism evidence="2 3">
    <name type="scientific">Yimella lutea</name>
    <dbReference type="NCBI Taxonomy" id="587872"/>
    <lineage>
        <taxon>Bacteria</taxon>
        <taxon>Bacillati</taxon>
        <taxon>Actinomycetota</taxon>
        <taxon>Actinomycetes</taxon>
        <taxon>Micrococcales</taxon>
        <taxon>Dermacoccaceae</taxon>
        <taxon>Yimella</taxon>
    </lineage>
</organism>
<feature type="compositionally biased region" description="Polar residues" evidence="1">
    <location>
        <begin position="1"/>
        <end position="13"/>
    </location>
</feature>
<dbReference type="OrthoDB" id="10015347at2"/>
<feature type="compositionally biased region" description="Basic and acidic residues" evidence="1">
    <location>
        <begin position="35"/>
        <end position="62"/>
    </location>
</feature>